<gene>
    <name evidence="2" type="ORF">WMSIL1_LOCUS11992</name>
</gene>
<protein>
    <recommendedName>
        <fullName evidence="4">Arrestin-like N-terminal domain-containing protein</fullName>
    </recommendedName>
</protein>
<keyword evidence="3" id="KW-1185">Reference proteome</keyword>
<dbReference type="Proteomes" id="UP000321570">
    <property type="component" value="Unassembled WGS sequence"/>
</dbReference>
<dbReference type="EMBL" id="CABIJS010000566">
    <property type="protein sequence ID" value="VUZ53752.1"/>
    <property type="molecule type" value="Genomic_DNA"/>
</dbReference>
<organism evidence="2 3">
    <name type="scientific">Hymenolepis diminuta</name>
    <name type="common">Rat tapeworm</name>
    <dbReference type="NCBI Taxonomy" id="6216"/>
    <lineage>
        <taxon>Eukaryota</taxon>
        <taxon>Metazoa</taxon>
        <taxon>Spiralia</taxon>
        <taxon>Lophotrochozoa</taxon>
        <taxon>Platyhelminthes</taxon>
        <taxon>Cestoda</taxon>
        <taxon>Eucestoda</taxon>
        <taxon>Cyclophyllidea</taxon>
        <taxon>Hymenolepididae</taxon>
        <taxon>Hymenolepis</taxon>
    </lineage>
</organism>
<name>A0A564Z2R9_HYMDI</name>
<evidence type="ECO:0008006" key="4">
    <source>
        <dbReference type="Google" id="ProtNLM"/>
    </source>
</evidence>
<proteinExistence type="predicted"/>
<evidence type="ECO:0000313" key="2">
    <source>
        <dbReference type="EMBL" id="VUZ53752.1"/>
    </source>
</evidence>
<dbReference type="AlphaFoldDB" id="A0A564Z2R9"/>
<feature type="region of interest" description="Disordered" evidence="1">
    <location>
        <begin position="359"/>
        <end position="391"/>
    </location>
</feature>
<accession>A0A564Z2R9</accession>
<evidence type="ECO:0000313" key="3">
    <source>
        <dbReference type="Proteomes" id="UP000321570"/>
    </source>
</evidence>
<reference evidence="2 3" key="1">
    <citation type="submission" date="2019-07" db="EMBL/GenBank/DDBJ databases">
        <authorList>
            <person name="Jastrzebski P J."/>
            <person name="Paukszto L."/>
            <person name="Jastrzebski P J."/>
        </authorList>
    </citation>
    <scope>NUCLEOTIDE SEQUENCE [LARGE SCALE GENOMIC DNA]</scope>
    <source>
        <strain evidence="2 3">WMS-il1</strain>
    </source>
</reference>
<sequence length="412" mass="45507">MNGIEVMLSKKFYKPGDVIYGAIFYRQIRPSNIDAINAQVRCILKCSYQGHSIDKCVFLSTTEVFYFKDSYPVGYYAFPFELNLSISSDSSTYFHSLSCPGDFFIYEYDVTAYALSGSQTVLNSKTPFFIYSNHNSSNNQEPIAETIRSNKYSPEVYITRHFPESTVVQIDTAIAVSKKSTPGFSLRLTQKHSLYELGNSVAIAVSPTLSDHLHIDSVSYRLLRHVEISAGLCGVANGETEKSKFSDVLFGVIRPALTDSVETDQIDLPLPPASRSECIWTTNGTRISCHYEVEVSIASSLDASLLSSSKAAFECPPITFTIPVMVVPPSTVSESSLPHWTSLCLVALTEEEWIVSSNFSKKDRSESPSSSCQTVVISGGKRGPGSVSPRCVQENPEFRKIPVLRHLGATHF</sequence>
<evidence type="ECO:0000256" key="1">
    <source>
        <dbReference type="SAM" id="MobiDB-lite"/>
    </source>
</evidence>